<dbReference type="AlphaFoldDB" id="A0A4V5ZX02"/>
<proteinExistence type="predicted"/>
<evidence type="ECO:0000313" key="2">
    <source>
        <dbReference type="Proteomes" id="UP000298663"/>
    </source>
</evidence>
<reference evidence="1 2" key="2">
    <citation type="journal article" date="2019" name="G3 (Bethesda)">
        <title>Hybrid Assembly of the Genome of the Entomopathogenic Nematode Steinernema carpocapsae Identifies the X-Chromosome.</title>
        <authorList>
            <person name="Serra L."/>
            <person name="Macchietto M."/>
            <person name="Macias-Munoz A."/>
            <person name="McGill C.J."/>
            <person name="Rodriguez I.M."/>
            <person name="Rodriguez B."/>
            <person name="Murad R."/>
            <person name="Mortazavi A."/>
        </authorList>
    </citation>
    <scope>NUCLEOTIDE SEQUENCE [LARGE SCALE GENOMIC DNA]</scope>
    <source>
        <strain evidence="1 2">ALL</strain>
    </source>
</reference>
<reference evidence="1 2" key="1">
    <citation type="journal article" date="2015" name="Genome Biol.">
        <title>Comparative genomics of Steinernema reveals deeply conserved gene regulatory networks.</title>
        <authorList>
            <person name="Dillman A.R."/>
            <person name="Macchietto M."/>
            <person name="Porter C.F."/>
            <person name="Rogers A."/>
            <person name="Williams B."/>
            <person name="Antoshechkin I."/>
            <person name="Lee M.M."/>
            <person name="Goodwin Z."/>
            <person name="Lu X."/>
            <person name="Lewis E.E."/>
            <person name="Goodrich-Blair H."/>
            <person name="Stock S.P."/>
            <person name="Adams B.J."/>
            <person name="Sternberg P.W."/>
            <person name="Mortazavi A."/>
        </authorList>
    </citation>
    <scope>NUCLEOTIDE SEQUENCE [LARGE SCALE GENOMIC DNA]</scope>
    <source>
        <strain evidence="1 2">ALL</strain>
    </source>
</reference>
<comment type="caution">
    <text evidence="1">The sequence shown here is derived from an EMBL/GenBank/DDBJ whole genome shotgun (WGS) entry which is preliminary data.</text>
</comment>
<accession>A0A4V5ZX02</accession>
<sequence length="70" mass="8103">MKRKVQKMSKTIIIIVDIPVQDENPDYEPEPEPTDLVDGDDELDDELIAEFENFYDEGEGEPEEPFTESQ</sequence>
<dbReference type="Proteomes" id="UP000298663">
    <property type="component" value="Unassembled WGS sequence"/>
</dbReference>
<evidence type="ECO:0000313" key="1">
    <source>
        <dbReference type="EMBL" id="TKR57885.1"/>
    </source>
</evidence>
<protein>
    <submittedName>
        <fullName evidence="1">Uncharacterized protein</fullName>
    </submittedName>
</protein>
<gene>
    <name evidence="1" type="ORF">L596_030529</name>
</gene>
<dbReference type="EMBL" id="AZBU02000014">
    <property type="protein sequence ID" value="TKR57885.1"/>
    <property type="molecule type" value="Genomic_DNA"/>
</dbReference>
<keyword evidence="2" id="KW-1185">Reference proteome</keyword>
<name>A0A4V5ZX02_STECR</name>
<organism evidence="1 2">
    <name type="scientific">Steinernema carpocapsae</name>
    <name type="common">Entomopathogenic nematode</name>
    <dbReference type="NCBI Taxonomy" id="34508"/>
    <lineage>
        <taxon>Eukaryota</taxon>
        <taxon>Metazoa</taxon>
        <taxon>Ecdysozoa</taxon>
        <taxon>Nematoda</taxon>
        <taxon>Chromadorea</taxon>
        <taxon>Rhabditida</taxon>
        <taxon>Tylenchina</taxon>
        <taxon>Panagrolaimomorpha</taxon>
        <taxon>Strongyloidoidea</taxon>
        <taxon>Steinernematidae</taxon>
        <taxon>Steinernema</taxon>
    </lineage>
</organism>